<feature type="signal peptide" evidence="1">
    <location>
        <begin position="1"/>
        <end position="37"/>
    </location>
</feature>
<proteinExistence type="predicted"/>
<keyword evidence="3" id="KW-1185">Reference proteome</keyword>
<reference evidence="2 3" key="1">
    <citation type="submission" date="2022-06" db="EMBL/GenBank/DDBJ databases">
        <authorList>
            <person name="Liu G."/>
        </authorList>
    </citation>
    <scope>NUCLEOTIDE SEQUENCE [LARGE SCALE GENOMIC DNA]</scope>
    <source>
        <strain evidence="2 3">E4</strain>
    </source>
</reference>
<name>A0ABY4U1Q8_9SPHN</name>
<keyword evidence="1" id="KW-0732">Signal</keyword>
<evidence type="ECO:0000313" key="2">
    <source>
        <dbReference type="EMBL" id="USA60040.1"/>
    </source>
</evidence>
<evidence type="ECO:0000313" key="3">
    <source>
        <dbReference type="Proteomes" id="UP001056619"/>
    </source>
</evidence>
<feature type="chain" id="PRO_5047547946" description="Fimbrial protein" evidence="1">
    <location>
        <begin position="38"/>
        <end position="202"/>
    </location>
</feature>
<gene>
    <name evidence="2" type="ORF">NCF85_07855</name>
</gene>
<dbReference type="EMBL" id="CP098494">
    <property type="protein sequence ID" value="USA60040.1"/>
    <property type="molecule type" value="Genomic_DNA"/>
</dbReference>
<organism evidence="2 3">
    <name type="scientific">Qipengyuania citrea</name>
    <dbReference type="NCBI Taxonomy" id="225971"/>
    <lineage>
        <taxon>Bacteria</taxon>
        <taxon>Pseudomonadati</taxon>
        <taxon>Pseudomonadota</taxon>
        <taxon>Alphaproteobacteria</taxon>
        <taxon>Sphingomonadales</taxon>
        <taxon>Erythrobacteraceae</taxon>
        <taxon>Qipengyuania</taxon>
    </lineage>
</organism>
<evidence type="ECO:0000256" key="1">
    <source>
        <dbReference type="SAM" id="SignalP"/>
    </source>
</evidence>
<evidence type="ECO:0008006" key="4">
    <source>
        <dbReference type="Google" id="ProtNLM"/>
    </source>
</evidence>
<sequence length="202" mass="21324">MIARLRCMTCAHALNAINAALKLTFASLILSASPAFGQADAIIIDVNADIAPRCGFIGTSPLSATAPRDLENAAQLRFRLKLDCNTPFSLGVTAANGALLNQDALNDGSGFAFAKTYYLSVGIDTDRGVIASERCASSELVTAGTCSFASTVAGEGLSSRNGIAIDRDATLQVEWPDQRELTRRLAPGRYRDTLTLVVGPRT</sequence>
<accession>A0ABY4U1Q8</accession>
<dbReference type="Proteomes" id="UP001056619">
    <property type="component" value="Chromosome"/>
</dbReference>
<protein>
    <recommendedName>
        <fullName evidence="4">Fimbrial protein</fullName>
    </recommendedName>
</protein>
<dbReference type="RefSeq" id="WP_301641234.1">
    <property type="nucleotide sequence ID" value="NZ_CP098494.1"/>
</dbReference>